<accession>A0A9P9EUF6</accession>
<evidence type="ECO:0000313" key="3">
    <source>
        <dbReference type="Proteomes" id="UP000717696"/>
    </source>
</evidence>
<dbReference type="Gene3D" id="2.60.120.200">
    <property type="match status" value="1"/>
</dbReference>
<proteinExistence type="predicted"/>
<keyword evidence="1" id="KW-0732">Signal</keyword>
<dbReference type="OrthoDB" id="2896006at2759"/>
<reference evidence="2" key="1">
    <citation type="journal article" date="2021" name="Nat. Commun.">
        <title>Genetic determinants of endophytism in the Arabidopsis root mycobiome.</title>
        <authorList>
            <person name="Mesny F."/>
            <person name="Miyauchi S."/>
            <person name="Thiergart T."/>
            <person name="Pickel B."/>
            <person name="Atanasova L."/>
            <person name="Karlsson M."/>
            <person name="Huettel B."/>
            <person name="Barry K.W."/>
            <person name="Haridas S."/>
            <person name="Chen C."/>
            <person name="Bauer D."/>
            <person name="Andreopoulos W."/>
            <person name="Pangilinan J."/>
            <person name="LaButti K."/>
            <person name="Riley R."/>
            <person name="Lipzen A."/>
            <person name="Clum A."/>
            <person name="Drula E."/>
            <person name="Henrissat B."/>
            <person name="Kohler A."/>
            <person name="Grigoriev I.V."/>
            <person name="Martin F.M."/>
            <person name="Hacquard S."/>
        </authorList>
    </citation>
    <scope>NUCLEOTIDE SEQUENCE</scope>
    <source>
        <strain evidence="2">MPI-CAGE-AT-0021</strain>
    </source>
</reference>
<evidence type="ECO:0000256" key="1">
    <source>
        <dbReference type="SAM" id="SignalP"/>
    </source>
</evidence>
<feature type="chain" id="PRO_5040322027" description="Alginate lyase 2 domain-containing protein" evidence="1">
    <location>
        <begin position="18"/>
        <end position="247"/>
    </location>
</feature>
<protein>
    <recommendedName>
        <fullName evidence="4">Alginate lyase 2 domain-containing protein</fullName>
    </recommendedName>
</protein>
<gene>
    <name evidence="2" type="ORF">B0J13DRAFT_635097</name>
</gene>
<sequence length="247" mass="26913">MILSTLVIAAGLQGALAGTLYSSNFASSLSPFSACNVKSPSSVTVNNGNAVFYFDEANFDGTRNDKGVEICVLDGSTNVPQMHKEGWQGFRLYVPSTTFPTTKNTIIAQQFCPGGCSSWCGTLEIADNTLLISHRTACVTPTTATVVSNIVRDTWHSVVVHMKVSNTKTGVYEVWWDGTKVYSATGINVGFGTWSSGEISEGWYFKNGQYCFDTDAYNDGTRTLKFDNVRWYETDNGEVDGYDTVAP</sequence>
<dbReference type="EMBL" id="JAGMUU010000010">
    <property type="protein sequence ID" value="KAH7144162.1"/>
    <property type="molecule type" value="Genomic_DNA"/>
</dbReference>
<evidence type="ECO:0000313" key="2">
    <source>
        <dbReference type="EMBL" id="KAH7144162.1"/>
    </source>
</evidence>
<feature type="signal peptide" evidence="1">
    <location>
        <begin position="1"/>
        <end position="17"/>
    </location>
</feature>
<comment type="caution">
    <text evidence="2">The sequence shown here is derived from an EMBL/GenBank/DDBJ whole genome shotgun (WGS) entry which is preliminary data.</text>
</comment>
<dbReference type="Proteomes" id="UP000717696">
    <property type="component" value="Unassembled WGS sequence"/>
</dbReference>
<dbReference type="AlphaFoldDB" id="A0A9P9EUF6"/>
<name>A0A9P9EUF6_9HYPO</name>
<evidence type="ECO:0008006" key="4">
    <source>
        <dbReference type="Google" id="ProtNLM"/>
    </source>
</evidence>
<organism evidence="2 3">
    <name type="scientific">Dactylonectria estremocensis</name>
    <dbReference type="NCBI Taxonomy" id="1079267"/>
    <lineage>
        <taxon>Eukaryota</taxon>
        <taxon>Fungi</taxon>
        <taxon>Dikarya</taxon>
        <taxon>Ascomycota</taxon>
        <taxon>Pezizomycotina</taxon>
        <taxon>Sordariomycetes</taxon>
        <taxon>Hypocreomycetidae</taxon>
        <taxon>Hypocreales</taxon>
        <taxon>Nectriaceae</taxon>
        <taxon>Dactylonectria</taxon>
    </lineage>
</organism>
<dbReference type="InterPro" id="IPR025975">
    <property type="entry name" value="Polysacc_lyase"/>
</dbReference>
<keyword evidence="3" id="KW-1185">Reference proteome</keyword>
<dbReference type="Pfam" id="PF14099">
    <property type="entry name" value="Polysacc_lyase"/>
    <property type="match status" value="1"/>
</dbReference>